<evidence type="ECO:0000313" key="2">
    <source>
        <dbReference type="Proteomes" id="UP000823775"/>
    </source>
</evidence>
<comment type="caution">
    <text evidence="1">The sequence shown here is derived from an EMBL/GenBank/DDBJ whole genome shotgun (WGS) entry which is preliminary data.</text>
</comment>
<proteinExistence type="predicted"/>
<name>A0ABS8TH71_DATST</name>
<keyword evidence="2" id="KW-1185">Reference proteome</keyword>
<dbReference type="Proteomes" id="UP000823775">
    <property type="component" value="Unassembled WGS sequence"/>
</dbReference>
<reference evidence="1 2" key="1">
    <citation type="journal article" date="2021" name="BMC Genomics">
        <title>Datura genome reveals duplications of psychoactive alkaloid biosynthetic genes and high mutation rate following tissue culture.</title>
        <authorList>
            <person name="Rajewski A."/>
            <person name="Carter-House D."/>
            <person name="Stajich J."/>
            <person name="Litt A."/>
        </authorList>
    </citation>
    <scope>NUCLEOTIDE SEQUENCE [LARGE SCALE GENOMIC DNA]</scope>
    <source>
        <strain evidence="1">AR-01</strain>
    </source>
</reference>
<protein>
    <submittedName>
        <fullName evidence="1">Uncharacterized protein</fullName>
    </submittedName>
</protein>
<evidence type="ECO:0000313" key="1">
    <source>
        <dbReference type="EMBL" id="MCD7470849.1"/>
    </source>
</evidence>
<gene>
    <name evidence="1" type="ORF">HAX54_011030</name>
</gene>
<sequence length="122" mass="13488">MVVVVSCLNRCGAGDIEDEEMVVKKKGSSSTGVFAGSVVVVVTGQRHLQGLLWRFYLTPGQRSGRKGERKNGGGIWTTLLGFAGDAGSDDGRWWLRWSSEFFWPKQLLGWILGQTLQEWVNG</sequence>
<accession>A0ABS8TH71</accession>
<organism evidence="1 2">
    <name type="scientific">Datura stramonium</name>
    <name type="common">Jimsonweed</name>
    <name type="synonym">Common thornapple</name>
    <dbReference type="NCBI Taxonomy" id="4076"/>
    <lineage>
        <taxon>Eukaryota</taxon>
        <taxon>Viridiplantae</taxon>
        <taxon>Streptophyta</taxon>
        <taxon>Embryophyta</taxon>
        <taxon>Tracheophyta</taxon>
        <taxon>Spermatophyta</taxon>
        <taxon>Magnoliopsida</taxon>
        <taxon>eudicotyledons</taxon>
        <taxon>Gunneridae</taxon>
        <taxon>Pentapetalae</taxon>
        <taxon>asterids</taxon>
        <taxon>lamiids</taxon>
        <taxon>Solanales</taxon>
        <taxon>Solanaceae</taxon>
        <taxon>Solanoideae</taxon>
        <taxon>Datureae</taxon>
        <taxon>Datura</taxon>
    </lineage>
</organism>
<dbReference type="EMBL" id="JACEIK010001620">
    <property type="protein sequence ID" value="MCD7470849.1"/>
    <property type="molecule type" value="Genomic_DNA"/>
</dbReference>